<dbReference type="PANTHER" id="PTHR24072">
    <property type="entry name" value="RHO FAMILY GTPASE"/>
    <property type="match status" value="1"/>
</dbReference>
<sequence>MASSNSQNVIRRKLVIIGDGACGKTSLLSVFTLGYFPTIPTVFENYVTDCRVDGKSVQLALWDTAGQEDYERLRPLAYSKAHVILIGFSVDTPDSLENVKNKVRAAQLAIRRILTLTRLCIGQWIEEATRLCAGVPIILVGLKKDLREDPVAVEEMRKKSQRFLTTHDGEMAAREVGAKRYLECSSLSGEGVDDVFEAATRAALLTFEKGEGGGCCVIL</sequence>
<dbReference type="OrthoDB" id="8830751at2759"/>
<evidence type="ECO:0000256" key="5">
    <source>
        <dbReference type="ARBA" id="ARBA00022741"/>
    </source>
</evidence>
<dbReference type="SMART" id="SM00175">
    <property type="entry name" value="RAB"/>
    <property type="match status" value="1"/>
</dbReference>
<dbReference type="InterPro" id="IPR005225">
    <property type="entry name" value="Small_GTP-bd"/>
</dbReference>
<evidence type="ECO:0000256" key="4">
    <source>
        <dbReference type="ARBA" id="ARBA00022481"/>
    </source>
</evidence>
<reference evidence="10 11" key="1">
    <citation type="journal article" date="2011" name="PLoS Genet.">
        <title>Genome sequencing and comparative transcriptomics of the model entomopathogenic fungi Metarhizium anisopliae and M. acridum.</title>
        <authorList>
            <person name="Gao Q."/>
            <person name="Jin K."/>
            <person name="Ying S.H."/>
            <person name="Zhang Y."/>
            <person name="Xiao G."/>
            <person name="Shang Y."/>
            <person name="Duan Z."/>
            <person name="Hu X."/>
            <person name="Xie X.Q."/>
            <person name="Zhou G."/>
            <person name="Peng G."/>
            <person name="Luo Z."/>
            <person name="Huang W."/>
            <person name="Wang B."/>
            <person name="Fang W."/>
            <person name="Wang S."/>
            <person name="Zhong Y."/>
            <person name="Ma L.J."/>
            <person name="St Leger R.J."/>
            <person name="Zhao G.P."/>
            <person name="Pei Y."/>
            <person name="Feng M.G."/>
            <person name="Xia Y."/>
            <person name="Wang C."/>
        </authorList>
    </citation>
    <scope>NUCLEOTIDE SEQUENCE [LARGE SCALE GENOMIC DNA]</scope>
    <source>
        <strain evidence="11">ARSEF 23 / ATCC MYA-3075</strain>
    </source>
</reference>
<dbReference type="InterPro" id="IPR003578">
    <property type="entry name" value="Small_GTPase_Rho"/>
</dbReference>
<comment type="subcellular location">
    <subcellularLocation>
        <location evidence="1">Cell membrane</location>
        <topology evidence="1">Lipid-anchor</topology>
        <orientation evidence="1">Cytoplasmic side</orientation>
    </subcellularLocation>
</comment>
<evidence type="ECO:0000256" key="7">
    <source>
        <dbReference type="ARBA" id="ARBA00023136"/>
    </source>
</evidence>
<dbReference type="Proteomes" id="UP000002498">
    <property type="component" value="Unassembled WGS sequence"/>
</dbReference>
<comment type="similarity">
    <text evidence="2">Belongs to the small GTPase superfamily. Rho family.</text>
</comment>
<evidence type="ECO:0000256" key="9">
    <source>
        <dbReference type="ARBA" id="ARBA00023289"/>
    </source>
</evidence>
<dbReference type="GO" id="GO:0005525">
    <property type="term" value="F:GTP binding"/>
    <property type="evidence" value="ECO:0007669"/>
    <property type="project" value="UniProtKB-KW"/>
</dbReference>
<dbReference type="InterPro" id="IPR001806">
    <property type="entry name" value="Small_GTPase"/>
</dbReference>
<dbReference type="AlphaFoldDB" id="E9EMD4"/>
<dbReference type="Pfam" id="PF00071">
    <property type="entry name" value="Ras"/>
    <property type="match status" value="2"/>
</dbReference>
<gene>
    <name evidence="10" type="ORF">MAA_00316</name>
</gene>
<dbReference type="GO" id="GO:0003924">
    <property type="term" value="F:GTPase activity"/>
    <property type="evidence" value="ECO:0007669"/>
    <property type="project" value="InterPro"/>
</dbReference>
<keyword evidence="6" id="KW-0342">GTP-binding</keyword>
<dbReference type="HOGENOM" id="CLU_041217_21_2_1"/>
<dbReference type="SMART" id="SM00174">
    <property type="entry name" value="RHO"/>
    <property type="match status" value="1"/>
</dbReference>
<dbReference type="EMBL" id="ADNJ02000003">
    <property type="protein sequence ID" value="EFZ03242.1"/>
    <property type="molecule type" value="Genomic_DNA"/>
</dbReference>
<keyword evidence="7" id="KW-0472">Membrane</keyword>
<dbReference type="InterPro" id="IPR027417">
    <property type="entry name" value="P-loop_NTPase"/>
</dbReference>
<dbReference type="GO" id="GO:0005886">
    <property type="term" value="C:plasma membrane"/>
    <property type="evidence" value="ECO:0007669"/>
    <property type="project" value="UniProtKB-SubCell"/>
</dbReference>
<keyword evidence="9" id="KW-0636">Prenylation</keyword>
<evidence type="ECO:0000256" key="3">
    <source>
        <dbReference type="ARBA" id="ARBA00022475"/>
    </source>
</evidence>
<evidence type="ECO:0000256" key="8">
    <source>
        <dbReference type="ARBA" id="ARBA00023288"/>
    </source>
</evidence>
<name>E9EMD4_METRA</name>
<comment type="caution">
    <text evidence="10">The sequence shown here is derived from an EMBL/GenBank/DDBJ whole genome shotgun (WGS) entry which is preliminary data.</text>
</comment>
<dbReference type="SMART" id="SM00173">
    <property type="entry name" value="RAS"/>
    <property type="match status" value="1"/>
</dbReference>
<keyword evidence="11" id="KW-1185">Reference proteome</keyword>
<dbReference type="NCBIfam" id="TIGR00231">
    <property type="entry name" value="small_GTP"/>
    <property type="match status" value="1"/>
</dbReference>
<keyword evidence="3" id="KW-1003">Cell membrane</keyword>
<dbReference type="PRINTS" id="PR00449">
    <property type="entry name" value="RASTRNSFRMNG"/>
</dbReference>
<keyword evidence="5" id="KW-0547">Nucleotide-binding</keyword>
<dbReference type="KEGG" id="maj:MAA_00316"/>
<dbReference type="PROSITE" id="PS51420">
    <property type="entry name" value="RHO"/>
    <property type="match status" value="1"/>
</dbReference>
<dbReference type="GeneID" id="19254602"/>
<keyword evidence="8" id="KW-0449">Lipoprotein</keyword>
<dbReference type="RefSeq" id="XP_007816505.1">
    <property type="nucleotide sequence ID" value="XM_007818314.1"/>
</dbReference>
<dbReference type="Gene3D" id="3.40.50.300">
    <property type="entry name" value="P-loop containing nucleotide triphosphate hydrolases"/>
    <property type="match status" value="1"/>
</dbReference>
<evidence type="ECO:0000256" key="6">
    <source>
        <dbReference type="ARBA" id="ARBA00023134"/>
    </source>
</evidence>
<protein>
    <submittedName>
        <fullName evidence="10">RAS-like GTPase, Rho2 subfamily</fullName>
    </submittedName>
</protein>
<dbReference type="GO" id="GO:0007264">
    <property type="term" value="P:small GTPase-mediated signal transduction"/>
    <property type="evidence" value="ECO:0007669"/>
    <property type="project" value="InterPro"/>
</dbReference>
<evidence type="ECO:0000256" key="2">
    <source>
        <dbReference type="ARBA" id="ARBA00010142"/>
    </source>
</evidence>
<keyword evidence="4" id="KW-0488">Methylation</keyword>
<evidence type="ECO:0000313" key="10">
    <source>
        <dbReference type="EMBL" id="EFZ03242.1"/>
    </source>
</evidence>
<organism evidence="10 11">
    <name type="scientific">Metarhizium robertsii (strain ARSEF 23 / ATCC MYA-3075)</name>
    <name type="common">Metarhizium anisopliae (strain ARSEF 23)</name>
    <dbReference type="NCBI Taxonomy" id="655844"/>
    <lineage>
        <taxon>Eukaryota</taxon>
        <taxon>Fungi</taxon>
        <taxon>Dikarya</taxon>
        <taxon>Ascomycota</taxon>
        <taxon>Pezizomycotina</taxon>
        <taxon>Sordariomycetes</taxon>
        <taxon>Hypocreomycetidae</taxon>
        <taxon>Hypocreales</taxon>
        <taxon>Clavicipitaceae</taxon>
        <taxon>Metarhizium</taxon>
    </lineage>
</organism>
<dbReference type="PROSITE" id="PS51421">
    <property type="entry name" value="RAS"/>
    <property type="match status" value="1"/>
</dbReference>
<dbReference type="PROSITE" id="PS51419">
    <property type="entry name" value="RAB"/>
    <property type="match status" value="1"/>
</dbReference>
<evidence type="ECO:0000256" key="1">
    <source>
        <dbReference type="ARBA" id="ARBA00004342"/>
    </source>
</evidence>
<evidence type="ECO:0000313" key="11">
    <source>
        <dbReference type="Proteomes" id="UP000002498"/>
    </source>
</evidence>
<reference evidence="10 11" key="2">
    <citation type="journal article" date="2014" name="Proc. Natl. Acad. Sci. U.S.A.">
        <title>Trajectory and genomic determinants of fungal-pathogen speciation and host adaptation.</title>
        <authorList>
            <person name="Hu X."/>
            <person name="Xiao G."/>
            <person name="Zheng P."/>
            <person name="Shang Y."/>
            <person name="Su Y."/>
            <person name="Zhang X."/>
            <person name="Liu X."/>
            <person name="Zhan S."/>
            <person name="St Leger R.J."/>
            <person name="Wang C."/>
        </authorList>
    </citation>
    <scope>GENOME REANNOTATION</scope>
    <source>
        <strain evidence="11">ARSEF 23 / ATCC MYA-3075</strain>
    </source>
</reference>
<proteinExistence type="inferred from homology"/>
<accession>E9EMD4</accession>
<dbReference type="FunFam" id="3.40.50.300:FF:000983">
    <property type="entry name" value="Rho family GTPase"/>
    <property type="match status" value="1"/>
</dbReference>
<dbReference type="SUPFAM" id="SSF52540">
    <property type="entry name" value="P-loop containing nucleoside triphosphate hydrolases"/>
    <property type="match status" value="1"/>
</dbReference>